<evidence type="ECO:0000259" key="7">
    <source>
        <dbReference type="PROSITE" id="PS50850"/>
    </source>
</evidence>
<comment type="subcellular location">
    <subcellularLocation>
        <location evidence="1">Membrane</location>
        <topology evidence="1">Multi-pass membrane protein</topology>
    </subcellularLocation>
</comment>
<sequence>MKDITSQAPPTNTLPKVSGLVLIVLVLTQIGTTGDNSILSVATSALIEGLGADMSEISLANTIYSLCAGALMIVGGLLGIIIGWKLNFRIGLILAIAGELAVSLSPNMLIFSWVGRVLVGVGASLMIPSVLGIIPALYQGKARVVAFGAIGAATGIASIIAPIAAGFLIDTVGWRISFASLAAYFALIFLGTFTIPTLPKNNLKIHFDSKGSILAILGLFALIIGLSKISNWGLFTALPDAPFDIAGYSPAIPLIFLGAIILYILLRVEGKEEDRYGTVLIPRSFIKNKSAFSGILASAMTFLAFAAIVIVINPYFLEVADYSAADTGIAMSSMGIAMVIFSMGIPKLYPNINRRATVQVGYLAILISAFPMAMGLTPTGTNYLLYVGLGILGTGLGLVASQASIIVAEAISNKDAQQSGGIQAAARNVGQAFGVALLGTYLTFGNPANVMQHAKADKSISPVAAEFVTENRITFMSNNNLEKLLKEHQLPQTDINELLKINANARLETSRNALYILAGIALLFLLFTTRHISRHKEEEVPTTKTQSSIQS</sequence>
<feature type="transmembrane region" description="Helical" evidence="6">
    <location>
        <begin position="145"/>
        <end position="169"/>
    </location>
</feature>
<feature type="domain" description="Major facilitator superfamily (MFS) profile" evidence="7">
    <location>
        <begin position="21"/>
        <end position="536"/>
    </location>
</feature>
<dbReference type="InterPro" id="IPR036259">
    <property type="entry name" value="MFS_trans_sf"/>
</dbReference>
<feature type="transmembrane region" description="Helical" evidence="6">
    <location>
        <begin position="360"/>
        <end position="377"/>
    </location>
</feature>
<gene>
    <name evidence="8" type="ORF">DC082_07465</name>
</gene>
<dbReference type="PANTHER" id="PTHR42718">
    <property type="entry name" value="MAJOR FACILITATOR SUPERFAMILY MULTIDRUG TRANSPORTER MFSC"/>
    <property type="match status" value="1"/>
</dbReference>
<name>A0A2U2AIJ3_9GAMM</name>
<feature type="transmembrane region" description="Helical" evidence="6">
    <location>
        <begin position="383"/>
        <end position="408"/>
    </location>
</feature>
<reference evidence="8 9" key="1">
    <citation type="journal article" date="2018" name="Genome Announc.">
        <title>Ignatzschineria cameli sp. nov., isolated from necrotic foot tissue of dromedaries (Camelus dromedarius) and associated maggots (Wohlfahrtia species) in Dubai.</title>
        <authorList>
            <person name="Tsang C.C."/>
            <person name="Tang J.Y."/>
            <person name="Fong J.Y."/>
            <person name="Kinne J."/>
            <person name="Lee H.H."/>
            <person name="Joseph M."/>
            <person name="Jose S."/>
            <person name="Schuster R.K."/>
            <person name="Tang Y."/>
            <person name="Sivakumar S."/>
            <person name="Chen J.H."/>
            <person name="Teng J.L."/>
            <person name="Lau S.K."/>
            <person name="Wernery U."/>
            <person name="Woo P.C."/>
        </authorList>
    </citation>
    <scope>NUCLEOTIDE SEQUENCE [LARGE SCALE GENOMIC DNA]</scope>
    <source>
        <strain evidence="8 9">KCTC 22643</strain>
    </source>
</reference>
<feature type="transmembrane region" description="Helical" evidence="6">
    <location>
        <begin position="328"/>
        <end position="348"/>
    </location>
</feature>
<feature type="transmembrane region" description="Helical" evidence="6">
    <location>
        <begin position="181"/>
        <end position="199"/>
    </location>
</feature>
<dbReference type="Pfam" id="PF07690">
    <property type="entry name" value="MFS_1"/>
    <property type="match status" value="1"/>
</dbReference>
<evidence type="ECO:0000313" key="9">
    <source>
        <dbReference type="Proteomes" id="UP000244948"/>
    </source>
</evidence>
<organism evidence="8 9">
    <name type="scientific">Ignatzschineria indica</name>
    <dbReference type="NCBI Taxonomy" id="472583"/>
    <lineage>
        <taxon>Bacteria</taxon>
        <taxon>Pseudomonadati</taxon>
        <taxon>Pseudomonadota</taxon>
        <taxon>Gammaproteobacteria</taxon>
        <taxon>Cardiobacteriales</taxon>
        <taxon>Ignatzschineriaceae</taxon>
        <taxon>Ignatzschineria</taxon>
    </lineage>
</organism>
<evidence type="ECO:0000256" key="5">
    <source>
        <dbReference type="ARBA" id="ARBA00023136"/>
    </source>
</evidence>
<evidence type="ECO:0000256" key="1">
    <source>
        <dbReference type="ARBA" id="ARBA00004141"/>
    </source>
</evidence>
<dbReference type="Proteomes" id="UP000244948">
    <property type="component" value="Unassembled WGS sequence"/>
</dbReference>
<keyword evidence="2" id="KW-0813">Transport</keyword>
<evidence type="ECO:0000313" key="8">
    <source>
        <dbReference type="EMBL" id="PWD82469.1"/>
    </source>
</evidence>
<evidence type="ECO:0000256" key="4">
    <source>
        <dbReference type="ARBA" id="ARBA00022989"/>
    </source>
</evidence>
<evidence type="ECO:0000256" key="3">
    <source>
        <dbReference type="ARBA" id="ARBA00022692"/>
    </source>
</evidence>
<dbReference type="InterPro" id="IPR011701">
    <property type="entry name" value="MFS"/>
</dbReference>
<feature type="transmembrane region" description="Helical" evidence="6">
    <location>
        <begin position="91"/>
        <end position="111"/>
    </location>
</feature>
<feature type="transmembrane region" description="Helical" evidence="6">
    <location>
        <begin position="245"/>
        <end position="266"/>
    </location>
</feature>
<dbReference type="AlphaFoldDB" id="A0A2U2AIJ3"/>
<dbReference type="InterPro" id="IPR020846">
    <property type="entry name" value="MFS_dom"/>
</dbReference>
<dbReference type="Gene3D" id="1.20.1250.20">
    <property type="entry name" value="MFS general substrate transporter like domains"/>
    <property type="match status" value="2"/>
</dbReference>
<accession>A0A2U2AIJ3</accession>
<dbReference type="PANTHER" id="PTHR42718:SF9">
    <property type="entry name" value="MAJOR FACILITATOR SUPERFAMILY MULTIDRUG TRANSPORTER MFSC"/>
    <property type="match status" value="1"/>
</dbReference>
<feature type="transmembrane region" description="Helical" evidence="6">
    <location>
        <begin position="291"/>
        <end position="316"/>
    </location>
</feature>
<evidence type="ECO:0000256" key="6">
    <source>
        <dbReference type="SAM" id="Phobius"/>
    </source>
</evidence>
<protein>
    <submittedName>
        <fullName evidence="8">MFS transporter</fullName>
    </submittedName>
</protein>
<keyword evidence="4 6" id="KW-1133">Transmembrane helix</keyword>
<comment type="caution">
    <text evidence="8">The sequence shown here is derived from an EMBL/GenBank/DDBJ whole genome shotgun (WGS) entry which is preliminary data.</text>
</comment>
<keyword evidence="5 6" id="KW-0472">Membrane</keyword>
<dbReference type="RefSeq" id="WP_109236456.1">
    <property type="nucleotide sequence ID" value="NZ_BMXZ01000003.1"/>
</dbReference>
<feature type="transmembrane region" description="Helical" evidence="6">
    <location>
        <begin position="63"/>
        <end position="84"/>
    </location>
</feature>
<proteinExistence type="predicted"/>
<feature type="transmembrane region" description="Helical" evidence="6">
    <location>
        <begin position="513"/>
        <end position="532"/>
    </location>
</feature>
<dbReference type="EMBL" id="QEWR01000004">
    <property type="protein sequence ID" value="PWD82469.1"/>
    <property type="molecule type" value="Genomic_DNA"/>
</dbReference>
<keyword evidence="3 6" id="KW-0812">Transmembrane</keyword>
<dbReference type="PROSITE" id="PS50850">
    <property type="entry name" value="MFS"/>
    <property type="match status" value="1"/>
</dbReference>
<feature type="transmembrane region" description="Helical" evidence="6">
    <location>
        <begin position="117"/>
        <end position="138"/>
    </location>
</feature>
<dbReference type="GO" id="GO:0022857">
    <property type="term" value="F:transmembrane transporter activity"/>
    <property type="evidence" value="ECO:0007669"/>
    <property type="project" value="InterPro"/>
</dbReference>
<keyword evidence="9" id="KW-1185">Reference proteome</keyword>
<evidence type="ECO:0000256" key="2">
    <source>
        <dbReference type="ARBA" id="ARBA00022448"/>
    </source>
</evidence>
<dbReference type="SUPFAM" id="SSF103473">
    <property type="entry name" value="MFS general substrate transporter"/>
    <property type="match status" value="1"/>
</dbReference>
<feature type="transmembrane region" description="Helical" evidence="6">
    <location>
        <begin position="211"/>
        <end position="233"/>
    </location>
</feature>
<dbReference type="GO" id="GO:0016020">
    <property type="term" value="C:membrane"/>
    <property type="evidence" value="ECO:0007669"/>
    <property type="project" value="UniProtKB-SubCell"/>
</dbReference>